<name>A0A7D6BUL6_FERL1</name>
<evidence type="ECO:0000313" key="2">
    <source>
        <dbReference type="Proteomes" id="UP000510821"/>
    </source>
</evidence>
<dbReference type="EMBL" id="CP058998">
    <property type="protein sequence ID" value="QLJ52444.1"/>
    <property type="molecule type" value="Genomic_DNA"/>
</dbReference>
<dbReference type="Proteomes" id="UP000510821">
    <property type="component" value="Chromosome"/>
</dbReference>
<sequence length="54" mass="6178">MEIGDMLYKNISEIFDGKDISLGFEFKNNKVIVKIESFTSDKDKDAIYEGIKSI</sequence>
<gene>
    <name evidence="1" type="ORF">Sv326_0269</name>
</gene>
<reference evidence="2" key="1">
    <citation type="submission" date="2020-07" db="EMBL/GenBank/DDBJ databases">
        <title>Metabolic diversity and evolutionary history of the archaeal phylum ###Micrarchaeota### uncovered from a freshwater lake metagenome.</title>
        <authorList>
            <person name="Kadnikov V.V."/>
            <person name="Savvichev A.S."/>
            <person name="Mardanov A.V."/>
            <person name="Beletsky A.V."/>
            <person name="Chupakov A.V."/>
            <person name="Kokryatskaya N.M."/>
            <person name="Pimenov N.V."/>
            <person name="Ravin N.V."/>
        </authorList>
    </citation>
    <scope>NUCLEOTIDE SEQUENCE [LARGE SCALE GENOMIC DNA]</scope>
</reference>
<organism evidence="1 2">
    <name type="scientific">Fermentimicrarchaeum limneticum</name>
    <dbReference type="NCBI Taxonomy" id="2795018"/>
    <lineage>
        <taxon>Archaea</taxon>
        <taxon>Candidatus Micrarchaeota</taxon>
        <taxon>Candidatus Fermentimicrarchaeales</taxon>
        <taxon>Candidatus Fermentimicrarchaeaceae</taxon>
        <taxon>Candidatus Fermentimicrarchaeum</taxon>
    </lineage>
</organism>
<evidence type="ECO:0000313" key="1">
    <source>
        <dbReference type="EMBL" id="QLJ52444.1"/>
    </source>
</evidence>
<proteinExistence type="predicted"/>
<accession>A0A7D6BUL6</accession>
<protein>
    <submittedName>
        <fullName evidence="1">Uncharacterized protein</fullName>
    </submittedName>
</protein>
<dbReference type="AlphaFoldDB" id="A0A7D6BUL6"/>
<dbReference type="KEGG" id="flt:Sv326_0269"/>